<dbReference type="Gene3D" id="3.90.1200.10">
    <property type="match status" value="1"/>
</dbReference>
<proteinExistence type="predicted"/>
<dbReference type="EMBL" id="BJNG01000037">
    <property type="protein sequence ID" value="GEC21887.1"/>
    <property type="molecule type" value="Genomic_DNA"/>
</dbReference>
<protein>
    <recommendedName>
        <fullName evidence="1">Aminoglycoside phosphotransferase domain-containing protein</fullName>
    </recommendedName>
</protein>
<dbReference type="InterPro" id="IPR011009">
    <property type="entry name" value="Kinase-like_dom_sf"/>
</dbReference>
<dbReference type="AlphaFoldDB" id="A0A4Y3WSN8"/>
<reference evidence="2 3" key="1">
    <citation type="submission" date="2019-06" db="EMBL/GenBank/DDBJ databases">
        <title>Whole genome shotgun sequence of Pseudonocardia hydrocarbonoxydans NBRC 14498.</title>
        <authorList>
            <person name="Hosoyama A."/>
            <person name="Uohara A."/>
            <person name="Ohji S."/>
            <person name="Ichikawa N."/>
        </authorList>
    </citation>
    <scope>NUCLEOTIDE SEQUENCE [LARGE SCALE GENOMIC DNA]</scope>
    <source>
        <strain evidence="2 3">NBRC 14498</strain>
    </source>
</reference>
<dbReference type="Pfam" id="PF01636">
    <property type="entry name" value="APH"/>
    <property type="match status" value="1"/>
</dbReference>
<evidence type="ECO:0000313" key="2">
    <source>
        <dbReference type="EMBL" id="GEC21887.1"/>
    </source>
</evidence>
<dbReference type="InterPro" id="IPR002575">
    <property type="entry name" value="Aminoglycoside_PTrfase"/>
</dbReference>
<accession>A0A4Y3WSN8</accession>
<comment type="caution">
    <text evidence="2">The sequence shown here is derived from an EMBL/GenBank/DDBJ whole genome shotgun (WGS) entry which is preliminary data.</text>
</comment>
<dbReference type="SUPFAM" id="SSF56112">
    <property type="entry name" value="Protein kinase-like (PK-like)"/>
    <property type="match status" value="1"/>
</dbReference>
<evidence type="ECO:0000259" key="1">
    <source>
        <dbReference type="Pfam" id="PF01636"/>
    </source>
</evidence>
<dbReference type="OrthoDB" id="4577657at2"/>
<dbReference type="RefSeq" id="WP_141280863.1">
    <property type="nucleotide sequence ID" value="NZ_BAAARZ010000006.1"/>
</dbReference>
<dbReference type="Proteomes" id="UP000320338">
    <property type="component" value="Unassembled WGS sequence"/>
</dbReference>
<feature type="domain" description="Aminoglycoside phosphotransferase" evidence="1">
    <location>
        <begin position="145"/>
        <end position="313"/>
    </location>
</feature>
<keyword evidence="3" id="KW-1185">Reference proteome</keyword>
<gene>
    <name evidence="2" type="ORF">PHY01_41700</name>
</gene>
<name>A0A4Y3WSN8_9PSEU</name>
<organism evidence="2 3">
    <name type="scientific">Pseudonocardia hydrocarbonoxydans</name>
    <dbReference type="NCBI Taxonomy" id="76726"/>
    <lineage>
        <taxon>Bacteria</taxon>
        <taxon>Bacillati</taxon>
        <taxon>Actinomycetota</taxon>
        <taxon>Actinomycetes</taxon>
        <taxon>Pseudonocardiales</taxon>
        <taxon>Pseudonocardiaceae</taxon>
        <taxon>Pseudonocardia</taxon>
    </lineage>
</organism>
<evidence type="ECO:0000313" key="3">
    <source>
        <dbReference type="Proteomes" id="UP000320338"/>
    </source>
</evidence>
<sequence length="394" mass="43287">MPRTVGGATLDPAALDDLDDLGLGPEPLSRLGSMVAAQLGRPRVRVCTVHRRDHPYDRPALTTRSRHLVGGTAVDELGRTREYAFFVKVVQAWRRSPLAAEVPEPLRSQLAPLMPWRTEIDLYRSDLAAHLPTGLGLAPARHVAELDAESAALWLDHLPVRPVRRDLAHHRRAAYLLGRLAASPSVAPYAVDVPPGRTPRRFAEHWLAVKVVPDLGTEVYWRQPGVAETFDAPLRRRIVAAADALPALVDELESLPVTTAHGDACTDNLLLTTRDDDLIMIDFGFWGRAPVGFDLGQLLLGEMQLGRRPAHEFPELERECLAAYVRGLRDEGSTVPADRVRRAHALAMTIFHAVPAVPYEIRDAGAGPELQPLLATRAAIARYVLDLLDATARP</sequence>